<evidence type="ECO:0000313" key="3">
    <source>
        <dbReference type="Proteomes" id="UP000182783"/>
    </source>
</evidence>
<gene>
    <name evidence="2" type="ORF">SAMN05216191_115100</name>
</gene>
<dbReference type="AlphaFoldDB" id="A0A1G9UWD2"/>
<evidence type="ECO:0000313" key="2">
    <source>
        <dbReference type="EMBL" id="SDM64251.1"/>
    </source>
</evidence>
<dbReference type="EMBL" id="FNGM01000015">
    <property type="protein sequence ID" value="SDM64251.1"/>
    <property type="molecule type" value="Genomic_DNA"/>
</dbReference>
<feature type="transmembrane region" description="Helical" evidence="1">
    <location>
        <begin position="68"/>
        <end position="91"/>
    </location>
</feature>
<accession>A0A1G9UWD2</accession>
<organism evidence="2 3">
    <name type="scientific">Paenibacillus jilunlii</name>
    <dbReference type="NCBI Taxonomy" id="682956"/>
    <lineage>
        <taxon>Bacteria</taxon>
        <taxon>Bacillati</taxon>
        <taxon>Bacillota</taxon>
        <taxon>Bacilli</taxon>
        <taxon>Bacillales</taxon>
        <taxon>Paenibacillaceae</taxon>
        <taxon>Paenibacillus</taxon>
    </lineage>
</organism>
<evidence type="ECO:0000256" key="1">
    <source>
        <dbReference type="SAM" id="Phobius"/>
    </source>
</evidence>
<keyword evidence="1" id="KW-0812">Transmembrane</keyword>
<dbReference type="Proteomes" id="UP000182783">
    <property type="component" value="Unassembled WGS sequence"/>
</dbReference>
<protein>
    <submittedName>
        <fullName evidence="2">Uncharacterized protein</fullName>
    </submittedName>
</protein>
<reference evidence="2 3" key="1">
    <citation type="submission" date="2016-10" db="EMBL/GenBank/DDBJ databases">
        <authorList>
            <person name="de Groot N.N."/>
        </authorList>
    </citation>
    <scope>NUCLEOTIDE SEQUENCE [LARGE SCALE GENOMIC DNA]</scope>
    <source>
        <strain evidence="2 3">CGMCC 1.10239</strain>
    </source>
</reference>
<sequence>MIPPTASSSQEPERILPRVTVINIIPAILIMTGTTIMAATTIIVTAGAVGAAAMAVTAAGMAEVIAEVTTVGALAVAIPAVAAEMAVVAVVETEPYGLKNPLAQCSQRGLFRQGY</sequence>
<keyword evidence="1" id="KW-1133">Transmembrane helix</keyword>
<proteinExistence type="predicted"/>
<name>A0A1G9UWD2_9BACL</name>
<feature type="transmembrane region" description="Helical" evidence="1">
    <location>
        <begin position="24"/>
        <end position="56"/>
    </location>
</feature>
<keyword evidence="1" id="KW-0472">Membrane</keyword>